<gene>
    <name evidence="1" type="ORF">H9X91_03060</name>
</gene>
<comment type="caution">
    <text evidence="1">The sequence shown here is derived from an EMBL/GenBank/DDBJ whole genome shotgun (WGS) entry which is preliminary data.</text>
</comment>
<dbReference type="RefSeq" id="WP_204802371.1">
    <property type="nucleotide sequence ID" value="NZ_JACSNX010000002.1"/>
</dbReference>
<accession>A0ABS2FS80</accession>
<protein>
    <submittedName>
        <fullName evidence="1">Uncharacterized protein</fullName>
    </submittedName>
</protein>
<dbReference type="Proteomes" id="UP000719500">
    <property type="component" value="Unassembled WGS sequence"/>
</dbReference>
<evidence type="ECO:0000313" key="1">
    <source>
        <dbReference type="EMBL" id="MBM6850414.1"/>
    </source>
</evidence>
<keyword evidence="2" id="KW-1185">Reference proteome</keyword>
<proteinExistence type="predicted"/>
<dbReference type="EMBL" id="JACSNX010000002">
    <property type="protein sequence ID" value="MBM6850414.1"/>
    <property type="molecule type" value="Genomic_DNA"/>
</dbReference>
<sequence length="170" mass="19685">MRPSQKDLFEECSRIQLRVKDDEMILPRGITGFGSINTVPPLFLDEKAFCRMCHALARENGGAVTEVDTDTAIRNFYSAKVSRYGQSVFLLQNIHYPYAVFAQREASGRFVLTQQPEWLQLPESPVQFLSFDKLNQDWRSLCGELSPEELEQIRYWDPQTVGEIIFNTWD</sequence>
<evidence type="ECO:0000313" key="2">
    <source>
        <dbReference type="Proteomes" id="UP000719500"/>
    </source>
</evidence>
<reference evidence="1 2" key="1">
    <citation type="journal article" date="2021" name="Sci. Rep.">
        <title>The distribution of antibiotic resistance genes in chicken gut microbiota commensals.</title>
        <authorList>
            <person name="Juricova H."/>
            <person name="Matiasovicova J."/>
            <person name="Kubasova T."/>
            <person name="Cejkova D."/>
            <person name="Rychlik I."/>
        </authorList>
    </citation>
    <scope>NUCLEOTIDE SEQUENCE [LARGE SCALE GENOMIC DNA]</scope>
    <source>
        <strain evidence="1 2">An411</strain>
    </source>
</reference>
<organism evidence="1 2">
    <name type="scientific">Oscillibacter valericigenes</name>
    <dbReference type="NCBI Taxonomy" id="351091"/>
    <lineage>
        <taxon>Bacteria</taxon>
        <taxon>Bacillati</taxon>
        <taxon>Bacillota</taxon>
        <taxon>Clostridia</taxon>
        <taxon>Eubacteriales</taxon>
        <taxon>Oscillospiraceae</taxon>
        <taxon>Oscillibacter</taxon>
    </lineage>
</organism>
<name>A0ABS2FS80_9FIRM</name>